<dbReference type="Proteomes" id="UP001500582">
    <property type="component" value="Unassembled WGS sequence"/>
</dbReference>
<comment type="caution">
    <text evidence="2">The sequence shown here is derived from an EMBL/GenBank/DDBJ whole genome shotgun (WGS) entry which is preliminary data.</text>
</comment>
<keyword evidence="1" id="KW-0472">Membrane</keyword>
<reference evidence="3" key="1">
    <citation type="journal article" date="2019" name="Int. J. Syst. Evol. Microbiol.">
        <title>The Global Catalogue of Microorganisms (GCM) 10K type strain sequencing project: providing services to taxonomists for standard genome sequencing and annotation.</title>
        <authorList>
            <consortium name="The Broad Institute Genomics Platform"/>
            <consortium name="The Broad Institute Genome Sequencing Center for Infectious Disease"/>
            <person name="Wu L."/>
            <person name="Ma J."/>
        </authorList>
    </citation>
    <scope>NUCLEOTIDE SEQUENCE [LARGE SCALE GENOMIC DNA]</scope>
    <source>
        <strain evidence="3">JCM 17705</strain>
    </source>
</reference>
<name>A0ABP8G949_9SPHI</name>
<evidence type="ECO:0000313" key="2">
    <source>
        <dbReference type="EMBL" id="GAA4319519.1"/>
    </source>
</evidence>
<feature type="transmembrane region" description="Helical" evidence="1">
    <location>
        <begin position="263"/>
        <end position="283"/>
    </location>
</feature>
<sequence>MVAGFLWLIIDGGKGAVSPAGMIVFSIFGAAGFLLLLLWIIREKLIITQQSFIRNTLFGQKEIHFDDVKGFNKDNKNIYIRSKSSSRKIIISENTGKVKALKEWLSQNFINLDVVEYEQERQAILSNTDYGYSDEDRISKLEQAKTLARFINIAGIVIALWIGFYTKPYLLAIVIGIVFPLIPLVAIKTSNGLIKFDSKKNSAHPSLLIAFLAPTIALVFRCIFDFDILLYQNLLLISGGVFIALIVALLMGAPFFDFKGEKAGLIVGIILIYVYSFVTTALINTTFDKSAPEYYHAKVLDKSVHRGKSTTYHLQLAPWGPNHESKDETVSQDMYNSVDVDEDVNVELKKGLLDAPWYVVY</sequence>
<evidence type="ECO:0000256" key="1">
    <source>
        <dbReference type="SAM" id="Phobius"/>
    </source>
</evidence>
<keyword evidence="1" id="KW-1133">Transmembrane helix</keyword>
<feature type="transmembrane region" description="Helical" evidence="1">
    <location>
        <begin position="170"/>
        <end position="187"/>
    </location>
</feature>
<protein>
    <submittedName>
        <fullName evidence="2">Uncharacterized protein</fullName>
    </submittedName>
</protein>
<evidence type="ECO:0000313" key="3">
    <source>
        <dbReference type="Proteomes" id="UP001500582"/>
    </source>
</evidence>
<feature type="transmembrane region" description="Helical" evidence="1">
    <location>
        <begin position="230"/>
        <end position="251"/>
    </location>
</feature>
<feature type="transmembrane region" description="Helical" evidence="1">
    <location>
        <begin position="147"/>
        <end position="164"/>
    </location>
</feature>
<accession>A0ABP8G949</accession>
<keyword evidence="1" id="KW-0812">Transmembrane</keyword>
<feature type="transmembrane region" description="Helical" evidence="1">
    <location>
        <begin position="20"/>
        <end position="41"/>
    </location>
</feature>
<feature type="transmembrane region" description="Helical" evidence="1">
    <location>
        <begin position="207"/>
        <end position="224"/>
    </location>
</feature>
<dbReference type="EMBL" id="BAABFT010000004">
    <property type="protein sequence ID" value="GAA4319519.1"/>
    <property type="molecule type" value="Genomic_DNA"/>
</dbReference>
<gene>
    <name evidence="2" type="ORF">GCM10023149_18260</name>
</gene>
<organism evidence="2 3">
    <name type="scientific">Mucilaginibacter gynuensis</name>
    <dbReference type="NCBI Taxonomy" id="1302236"/>
    <lineage>
        <taxon>Bacteria</taxon>
        <taxon>Pseudomonadati</taxon>
        <taxon>Bacteroidota</taxon>
        <taxon>Sphingobacteriia</taxon>
        <taxon>Sphingobacteriales</taxon>
        <taxon>Sphingobacteriaceae</taxon>
        <taxon>Mucilaginibacter</taxon>
    </lineage>
</organism>
<proteinExistence type="predicted"/>
<keyword evidence="3" id="KW-1185">Reference proteome</keyword>